<reference evidence="2" key="2">
    <citation type="submission" date="2022-03" db="EMBL/GenBank/DDBJ databases">
        <authorList>
            <person name="Ryngajllo M."/>
            <person name="Jacek P."/>
            <person name="Kubiak K."/>
        </authorList>
    </citation>
    <scope>NUCLEOTIDE SEQUENCE</scope>
    <source>
        <strain evidence="2">SI1</strain>
    </source>
</reference>
<sequence>PRLGCVRCVLRDRNGAGGVTGGVTGRMTGRTVRDDATGPVIGPGTGHVVAPVAVPVTGEANSSPLPPSTLTPAQRQAIAGRAGAVVRAPPYPPPMPVQGQQGQADGNAGGLAPQDATVPVTAAETIAADAARPVVAAKKPPPSDRKLSGEAVRLRKVQTARMPAGMGYSRLAAMGVTAMGAAANIGQESGSGAWHRGDAGDVLGAGQWHAPRAQDIMQAFGIDVHGAKFADQVKAYAQKMPSGLDLYSRKAGRALMSGFHPPRQATAPIRRFDERPVSRDGTEDRKRGGWADIITRQMEMANIAPGATGGHKTEVHIGDIVVHANTHDGNRIATQIQHQLRQSLPALANTGQR</sequence>
<dbReference type="AlphaFoldDB" id="A0AAW5EVM2"/>
<organism evidence="2 3">
    <name type="scientific">Novacetimonas hansenii</name>
    <name type="common">Komagataeibacter hansenii</name>
    <dbReference type="NCBI Taxonomy" id="436"/>
    <lineage>
        <taxon>Bacteria</taxon>
        <taxon>Pseudomonadati</taxon>
        <taxon>Pseudomonadota</taxon>
        <taxon>Alphaproteobacteria</taxon>
        <taxon>Acetobacterales</taxon>
        <taxon>Acetobacteraceae</taxon>
        <taxon>Novacetimonas</taxon>
    </lineage>
</organism>
<evidence type="ECO:0008006" key="4">
    <source>
        <dbReference type="Google" id="ProtNLM"/>
    </source>
</evidence>
<evidence type="ECO:0000256" key="1">
    <source>
        <dbReference type="SAM" id="MobiDB-lite"/>
    </source>
</evidence>
<evidence type="ECO:0000313" key="3">
    <source>
        <dbReference type="Proteomes" id="UP001202887"/>
    </source>
</evidence>
<dbReference type="EMBL" id="JAIBCX010000075">
    <property type="protein sequence ID" value="MCJ8355335.1"/>
    <property type="molecule type" value="Genomic_DNA"/>
</dbReference>
<proteinExistence type="predicted"/>
<evidence type="ECO:0000313" key="2">
    <source>
        <dbReference type="EMBL" id="MCJ8355335.1"/>
    </source>
</evidence>
<accession>A0AAW5EVM2</accession>
<comment type="caution">
    <text evidence="2">The sequence shown here is derived from an EMBL/GenBank/DDBJ whole genome shotgun (WGS) entry which is preliminary data.</text>
</comment>
<dbReference type="Proteomes" id="UP001202887">
    <property type="component" value="Unassembled WGS sequence"/>
</dbReference>
<gene>
    <name evidence="2" type="ORF">K1W68_15300</name>
</gene>
<protein>
    <recommendedName>
        <fullName evidence="4">Phage tail tape measure protein</fullName>
    </recommendedName>
</protein>
<name>A0AAW5EVM2_NOVHA</name>
<feature type="region of interest" description="Disordered" evidence="1">
    <location>
        <begin position="20"/>
        <end position="44"/>
    </location>
</feature>
<reference evidence="2" key="1">
    <citation type="journal article" date="2021" name="Polymers (Basel)">
        <title>Highly Stretchable Bacterial Cellulose Produced by Komagataeibacter hansenii SI1.</title>
        <authorList>
            <person name="Cielecka I."/>
            <person name="Ryngajllo M."/>
            <person name="Maniukiewicz W."/>
            <person name="Bielecki S."/>
        </authorList>
    </citation>
    <scope>NUCLEOTIDE SEQUENCE</scope>
    <source>
        <strain evidence="2">SI1</strain>
    </source>
</reference>
<feature type="non-terminal residue" evidence="2">
    <location>
        <position position="1"/>
    </location>
</feature>